<proteinExistence type="predicted"/>
<gene>
    <name evidence="1" type="ORF">V0288_07855</name>
</gene>
<dbReference type="InterPro" id="IPR011990">
    <property type="entry name" value="TPR-like_helical_dom_sf"/>
</dbReference>
<dbReference type="EMBL" id="JBAFSM010000012">
    <property type="protein sequence ID" value="MEG3437030.1"/>
    <property type="molecule type" value="Genomic_DNA"/>
</dbReference>
<organism evidence="1 2">
    <name type="scientific">Pannus brasiliensis CCIBt3594</name>
    <dbReference type="NCBI Taxonomy" id="1427578"/>
    <lineage>
        <taxon>Bacteria</taxon>
        <taxon>Bacillati</taxon>
        <taxon>Cyanobacteriota</taxon>
        <taxon>Cyanophyceae</taxon>
        <taxon>Oscillatoriophycideae</taxon>
        <taxon>Chroococcales</taxon>
        <taxon>Microcystaceae</taxon>
        <taxon>Pannus</taxon>
    </lineage>
</organism>
<accession>A0AAW9QJ63</accession>
<evidence type="ECO:0000313" key="1">
    <source>
        <dbReference type="EMBL" id="MEG3437030.1"/>
    </source>
</evidence>
<dbReference type="Proteomes" id="UP001328733">
    <property type="component" value="Unassembled WGS sequence"/>
</dbReference>
<keyword evidence="2" id="KW-1185">Reference proteome</keyword>
<dbReference type="RefSeq" id="WP_332864514.1">
    <property type="nucleotide sequence ID" value="NZ_JBAFSM010000012.1"/>
</dbReference>
<dbReference type="AlphaFoldDB" id="A0AAW9QJ63"/>
<comment type="caution">
    <text evidence="1">The sequence shown here is derived from an EMBL/GenBank/DDBJ whole genome shotgun (WGS) entry which is preliminary data.</text>
</comment>
<name>A0AAW9QJ63_9CHRO</name>
<protein>
    <submittedName>
        <fullName evidence="1">Uncharacterized protein</fullName>
    </submittedName>
</protein>
<evidence type="ECO:0000313" key="2">
    <source>
        <dbReference type="Proteomes" id="UP001328733"/>
    </source>
</evidence>
<reference evidence="1 2" key="1">
    <citation type="submission" date="2024-01" db="EMBL/GenBank/DDBJ databases">
        <title>Genomic insights into the taxonomy and metabolism of the cyanobacterium Pannus brasiliensis CCIBt3594.</title>
        <authorList>
            <person name="Machado M."/>
            <person name="Botero N.B."/>
            <person name="Andreote A.P.D."/>
            <person name="Feitosa A.M.T."/>
            <person name="Popin R."/>
            <person name="Sivonen K."/>
            <person name="Fiore M.F."/>
        </authorList>
    </citation>
    <scope>NUCLEOTIDE SEQUENCE [LARGE SCALE GENOMIC DNA]</scope>
    <source>
        <strain evidence="1 2">CCIBt3594</strain>
    </source>
</reference>
<sequence length="163" mass="18393">MPATATKEQYSWYDAPPEVKELLVLAADNWENTELSEKYINEALALAGKNANVLIGAYRFFFYKSKAAIALQIADRVLNMVREDENLPDSWEELKPILLTRGGEPAIRLFTNAYAGKGYLLAKLNRLEEATLITSRIKEIDTKREFCATTVFEVLTAEPEADD</sequence>
<dbReference type="SUPFAM" id="SSF48452">
    <property type="entry name" value="TPR-like"/>
    <property type="match status" value="1"/>
</dbReference>